<comment type="caution">
    <text evidence="1">The sequence shown here is derived from an EMBL/GenBank/DDBJ whole genome shotgun (WGS) entry which is preliminary data.</text>
</comment>
<sequence length="116" mass="14128">MKKVIIFNYKQYVDLYPELLNEFLLIDIDYEEIDFLEIELRNYKTFYANTITDYKNDREYFDVENNVFIVDNCSYPIVLDISEYANKFKGSYDNEGYDLLAFKFKKIIEFLEQKNI</sequence>
<keyword evidence="2" id="KW-1185">Reference proteome</keyword>
<dbReference type="AlphaFoldDB" id="A0A930XWJ7"/>
<evidence type="ECO:0000313" key="1">
    <source>
        <dbReference type="EMBL" id="MBF2709456.1"/>
    </source>
</evidence>
<dbReference type="RefSeq" id="WP_194312696.1">
    <property type="nucleotide sequence ID" value="NZ_JADHEC010000031.1"/>
</dbReference>
<dbReference type="EMBL" id="JADHEC010000031">
    <property type="protein sequence ID" value="MBF2709456.1"/>
    <property type="molecule type" value="Genomic_DNA"/>
</dbReference>
<proteinExistence type="predicted"/>
<gene>
    <name evidence="1" type="ORF">IR213_12765</name>
</gene>
<organism evidence="1 2">
    <name type="scientific">Flavobacterium soyangense</name>
    <dbReference type="NCBI Taxonomy" id="2023265"/>
    <lineage>
        <taxon>Bacteria</taxon>
        <taxon>Pseudomonadati</taxon>
        <taxon>Bacteroidota</taxon>
        <taxon>Flavobacteriia</taxon>
        <taxon>Flavobacteriales</taxon>
        <taxon>Flavobacteriaceae</taxon>
        <taxon>Flavobacterium</taxon>
    </lineage>
</organism>
<protein>
    <submittedName>
        <fullName evidence="1">Uncharacterized protein</fullName>
    </submittedName>
</protein>
<reference evidence="1" key="1">
    <citation type="submission" date="2020-11" db="EMBL/GenBank/DDBJ databases">
        <title>Genome of Flavobacterium soyangense.</title>
        <authorList>
            <person name="Liu Q."/>
            <person name="Xin Y.-H."/>
        </authorList>
    </citation>
    <scope>NUCLEOTIDE SEQUENCE</scope>
    <source>
        <strain evidence="1">CGMCC 1.13493</strain>
    </source>
</reference>
<name>A0A930XWJ7_9FLAO</name>
<evidence type="ECO:0000313" key="2">
    <source>
        <dbReference type="Proteomes" id="UP000646211"/>
    </source>
</evidence>
<accession>A0A930XWJ7</accession>
<dbReference type="Proteomes" id="UP000646211">
    <property type="component" value="Unassembled WGS sequence"/>
</dbReference>